<dbReference type="AlphaFoldDB" id="A0A9E5T4P2"/>
<dbReference type="Gene3D" id="2.60.40.1890">
    <property type="entry name" value="PCu(A)C copper chaperone"/>
    <property type="match status" value="1"/>
</dbReference>
<dbReference type="Proteomes" id="UP000787472">
    <property type="component" value="Unassembled WGS sequence"/>
</dbReference>
<accession>A0A9E5T4P2</accession>
<comment type="caution">
    <text evidence="1">The sequence shown here is derived from an EMBL/GenBank/DDBJ whole genome shotgun (WGS) entry which is preliminary data.</text>
</comment>
<organism evidence="1 2">
    <name type="scientific">Pseudomaricurvus hydrocarbonicus</name>
    <dbReference type="NCBI Taxonomy" id="1470433"/>
    <lineage>
        <taxon>Bacteria</taxon>
        <taxon>Pseudomonadati</taxon>
        <taxon>Pseudomonadota</taxon>
        <taxon>Gammaproteobacteria</taxon>
        <taxon>Cellvibrionales</taxon>
        <taxon>Cellvibrionaceae</taxon>
        <taxon>Pseudomaricurvus</taxon>
    </lineage>
</organism>
<dbReference type="PANTHER" id="PTHR36302:SF1">
    <property type="entry name" value="COPPER CHAPERONE PCU(A)C"/>
    <property type="match status" value="1"/>
</dbReference>
<gene>
    <name evidence="1" type="ORF">G8770_21720</name>
</gene>
<evidence type="ECO:0000313" key="1">
    <source>
        <dbReference type="EMBL" id="NHO68177.1"/>
    </source>
</evidence>
<dbReference type="SUPFAM" id="SSF110087">
    <property type="entry name" value="DR1885-like metal-binding protein"/>
    <property type="match status" value="1"/>
</dbReference>
<protein>
    <submittedName>
        <fullName evidence="1">Copper chaperone PCu(A)C</fullName>
    </submittedName>
</protein>
<name>A0A9E5T4P2_9GAMM</name>
<sequence>MKEGMMSYCRHSLLTGWKAGLVMILCSFLSVFVDAAELASGSGKAQVLENVHIEEARIRLPLPGQSTAVVYLTLLNLSSQELVIKGVKVEGAQFAELHQHLHRDGMMQMRAVPQVDVSAGGALEFKPGGYHIMAFRMQPGAAEDATYQVSLMLTSGLTLTAQATVIR</sequence>
<keyword evidence="2" id="KW-1185">Reference proteome</keyword>
<evidence type="ECO:0000313" key="2">
    <source>
        <dbReference type="Proteomes" id="UP000787472"/>
    </source>
</evidence>
<reference evidence="1" key="1">
    <citation type="submission" date="2020-03" db="EMBL/GenBank/DDBJ databases">
        <authorList>
            <person name="Guo F."/>
        </authorList>
    </citation>
    <scope>NUCLEOTIDE SEQUENCE</scope>
    <source>
        <strain evidence="1">JCM 30134</strain>
    </source>
</reference>
<dbReference type="PANTHER" id="PTHR36302">
    <property type="entry name" value="BLR7088 PROTEIN"/>
    <property type="match status" value="1"/>
</dbReference>
<dbReference type="InterPro" id="IPR007410">
    <property type="entry name" value="LpqE-like"/>
</dbReference>
<dbReference type="InterPro" id="IPR058248">
    <property type="entry name" value="Lxx211020-like"/>
</dbReference>
<proteinExistence type="predicted"/>
<dbReference type="EMBL" id="JAAONZ010000025">
    <property type="protein sequence ID" value="NHO68177.1"/>
    <property type="molecule type" value="Genomic_DNA"/>
</dbReference>
<dbReference type="RefSeq" id="WP_167191925.1">
    <property type="nucleotide sequence ID" value="NZ_JAAONZ010000025.1"/>
</dbReference>
<dbReference type="InterPro" id="IPR036182">
    <property type="entry name" value="PCuAC_sf"/>
</dbReference>
<dbReference type="Pfam" id="PF04314">
    <property type="entry name" value="PCuAC"/>
    <property type="match status" value="1"/>
</dbReference>